<dbReference type="InterPro" id="IPR052954">
    <property type="entry name" value="GPCR-Ligand_Int"/>
</dbReference>
<dbReference type="InterPro" id="IPR000276">
    <property type="entry name" value="GPCR_Rhodpsn"/>
</dbReference>
<feature type="non-terminal residue" evidence="7">
    <location>
        <position position="1"/>
    </location>
</feature>
<comment type="caution">
    <text evidence="7">The sequence shown here is derived from an EMBL/GenBank/DDBJ whole genome shotgun (WGS) entry which is preliminary data.</text>
</comment>
<evidence type="ECO:0000256" key="3">
    <source>
        <dbReference type="ARBA" id="ARBA00022989"/>
    </source>
</evidence>
<comment type="subcellular location">
    <subcellularLocation>
        <location evidence="1">Membrane</location>
    </subcellularLocation>
</comment>
<dbReference type="Gene3D" id="1.20.1070.10">
    <property type="entry name" value="Rhodopsin 7-helix transmembrane proteins"/>
    <property type="match status" value="1"/>
</dbReference>
<dbReference type="PANTHER" id="PTHR46641">
    <property type="entry name" value="FMRFAMIDE RECEPTOR-RELATED"/>
    <property type="match status" value="1"/>
</dbReference>
<accession>A0AA36CSK2</accession>
<dbReference type="PANTHER" id="PTHR46641:SF10">
    <property type="entry name" value="G-PROTEIN COUPLED RECEPTORS FAMILY 1 PROFILE DOMAIN-CONTAINING PROTEIN"/>
    <property type="match status" value="1"/>
</dbReference>
<keyword evidence="3 5" id="KW-1133">Transmembrane helix</keyword>
<dbReference type="InterPro" id="IPR017452">
    <property type="entry name" value="GPCR_Rhodpsn_7TM"/>
</dbReference>
<feature type="transmembrane region" description="Helical" evidence="5">
    <location>
        <begin position="147"/>
        <end position="169"/>
    </location>
</feature>
<dbReference type="SUPFAM" id="SSF81321">
    <property type="entry name" value="Family A G protein-coupled receptor-like"/>
    <property type="match status" value="1"/>
</dbReference>
<reference evidence="7" key="1">
    <citation type="submission" date="2023-06" db="EMBL/GenBank/DDBJ databases">
        <authorList>
            <person name="Delattre M."/>
        </authorList>
    </citation>
    <scope>NUCLEOTIDE SEQUENCE</scope>
    <source>
        <strain evidence="7">AF72</strain>
    </source>
</reference>
<keyword evidence="4 5" id="KW-0472">Membrane</keyword>
<evidence type="ECO:0000256" key="5">
    <source>
        <dbReference type="SAM" id="Phobius"/>
    </source>
</evidence>
<proteinExistence type="predicted"/>
<gene>
    <name evidence="7" type="ORF">MSPICULIGERA_LOCUS11766</name>
</gene>
<dbReference type="EMBL" id="CATQJA010002618">
    <property type="protein sequence ID" value="CAJ0573407.1"/>
    <property type="molecule type" value="Genomic_DNA"/>
</dbReference>
<evidence type="ECO:0000256" key="2">
    <source>
        <dbReference type="ARBA" id="ARBA00022692"/>
    </source>
</evidence>
<feature type="transmembrane region" description="Helical" evidence="5">
    <location>
        <begin position="33"/>
        <end position="58"/>
    </location>
</feature>
<evidence type="ECO:0000256" key="1">
    <source>
        <dbReference type="ARBA" id="ARBA00004370"/>
    </source>
</evidence>
<feature type="transmembrane region" description="Helical" evidence="5">
    <location>
        <begin position="238"/>
        <end position="260"/>
    </location>
</feature>
<evidence type="ECO:0000313" key="8">
    <source>
        <dbReference type="Proteomes" id="UP001177023"/>
    </source>
</evidence>
<feature type="transmembrane region" description="Helical" evidence="5">
    <location>
        <begin position="79"/>
        <end position="98"/>
    </location>
</feature>
<dbReference type="GO" id="GO:0004930">
    <property type="term" value="F:G protein-coupled receptor activity"/>
    <property type="evidence" value="ECO:0007669"/>
    <property type="project" value="InterPro"/>
</dbReference>
<feature type="transmembrane region" description="Helical" evidence="5">
    <location>
        <begin position="190"/>
        <end position="218"/>
    </location>
</feature>
<protein>
    <recommendedName>
        <fullName evidence="6">G-protein coupled receptors family 1 profile domain-containing protein</fullName>
    </recommendedName>
</protein>
<evidence type="ECO:0000256" key="4">
    <source>
        <dbReference type="ARBA" id="ARBA00023136"/>
    </source>
</evidence>
<evidence type="ECO:0000313" key="7">
    <source>
        <dbReference type="EMBL" id="CAJ0573407.1"/>
    </source>
</evidence>
<organism evidence="7 8">
    <name type="scientific">Mesorhabditis spiculigera</name>
    <dbReference type="NCBI Taxonomy" id="96644"/>
    <lineage>
        <taxon>Eukaryota</taxon>
        <taxon>Metazoa</taxon>
        <taxon>Ecdysozoa</taxon>
        <taxon>Nematoda</taxon>
        <taxon>Chromadorea</taxon>
        <taxon>Rhabditida</taxon>
        <taxon>Rhabditina</taxon>
        <taxon>Rhabditomorpha</taxon>
        <taxon>Rhabditoidea</taxon>
        <taxon>Rhabditidae</taxon>
        <taxon>Mesorhabditinae</taxon>
        <taxon>Mesorhabditis</taxon>
    </lineage>
</organism>
<evidence type="ECO:0000259" key="6">
    <source>
        <dbReference type="PROSITE" id="PS50262"/>
    </source>
</evidence>
<dbReference type="PROSITE" id="PS50262">
    <property type="entry name" value="G_PROTEIN_RECEP_F1_2"/>
    <property type="match status" value="1"/>
</dbReference>
<dbReference type="GO" id="GO:0016020">
    <property type="term" value="C:membrane"/>
    <property type="evidence" value="ECO:0007669"/>
    <property type="project" value="UniProtKB-SubCell"/>
</dbReference>
<feature type="domain" description="G-protein coupled receptors family 1 profile" evidence="6">
    <location>
        <begin position="1"/>
        <end position="259"/>
    </location>
</feature>
<name>A0AA36CSK2_9BILA</name>
<keyword evidence="8" id="KW-1185">Reference proteome</keyword>
<dbReference type="Pfam" id="PF00001">
    <property type="entry name" value="7tm_1"/>
    <property type="match status" value="1"/>
</dbReference>
<dbReference type="Proteomes" id="UP001177023">
    <property type="component" value="Unassembled WGS sequence"/>
</dbReference>
<sequence length="470" mass="53338">METEVDVLDLYMNGTDWCFDIKKFYEIRNSSPMAYALLIMQPLASFCVLATIWQVLAITMERYLAVTNPLEQRTLKAKFGSKWICGTIIVVSALLNLIPVPFERMITDCFLLKAGPEGIKTFHYSQLLKIKEEGSLTAALLHLIPDFVFRAPLPILAIAFLTGRTIRVCNERHVGGTLIAKSRRNIQLQLALLSFKFILCNTLYMFNTVLIELFGIGLYLKPGWNSDEAAAWHYMNSFYLTDVSNLLLLVHSATNWLLFYNFPKFQRKQSAVLQSSSFTSIQRTSMTEHFAKFALKTIANRKQQIGREILAKICYDMPAVKNAIFSELANPQNYSLILTSPPIQEYGTKVGEFLQTSLEWFADASSPYSTIRETHSPSREYSRTEIENVLTRAFNILLAETKSGALCALVEANKASKCTRSTSMNEEGEWRSRLVSMRSQQLSCQKSSRESSGNEEMQLLVPMNCMEQTL</sequence>
<dbReference type="AlphaFoldDB" id="A0AA36CSK2"/>
<keyword evidence="2 5" id="KW-0812">Transmembrane</keyword>